<dbReference type="SUPFAM" id="SSF58104">
    <property type="entry name" value="Methyl-accepting chemotaxis protein (MCP) signaling domain"/>
    <property type="match status" value="1"/>
</dbReference>
<accession>A0A7C1XR89</accession>
<dbReference type="AlphaFoldDB" id="A0A7C1XR89"/>
<gene>
    <name evidence="1" type="ORF">ENP47_07125</name>
</gene>
<name>A0A7C1XR89_THERO</name>
<evidence type="ECO:0000313" key="1">
    <source>
        <dbReference type="EMBL" id="HEF65352.1"/>
    </source>
</evidence>
<organism evidence="1">
    <name type="scientific">Thermomicrobium roseum</name>
    <dbReference type="NCBI Taxonomy" id="500"/>
    <lineage>
        <taxon>Bacteria</taxon>
        <taxon>Pseudomonadati</taxon>
        <taxon>Thermomicrobiota</taxon>
        <taxon>Thermomicrobia</taxon>
        <taxon>Thermomicrobiales</taxon>
        <taxon>Thermomicrobiaceae</taxon>
        <taxon>Thermomicrobium</taxon>
    </lineage>
</organism>
<sequence>MTPDAQSPMDAIEQAMHDIVSLHRLTVNQLGDLIRVQRDTTDQLQAVSEAMRQVGSLFRDMANAQARVNDALIALSTQLERMTEVDDATKQAIKDLIDQFQQAVPQLDQLAGQLSGFGVLLRQLVREQERLILSAFRQDLERRLPTLFCRYLASLRWGVPGVFYEELAARLPESAVDFWLAADLVVAGALRQAHAPAWLWIMVFVTPEADEALFARASATAMVLGDVLGTVLPAIAVLRPGDAVGMALSQGILLIADGVLHGWEQAIARWIAEG</sequence>
<protein>
    <submittedName>
        <fullName evidence="1">Uncharacterized protein</fullName>
    </submittedName>
</protein>
<proteinExistence type="predicted"/>
<reference evidence="1" key="1">
    <citation type="journal article" date="2020" name="mSystems">
        <title>Genome- and Community-Level Interaction Insights into Carbon Utilization and Element Cycling Functions of Hydrothermarchaeota in Hydrothermal Sediment.</title>
        <authorList>
            <person name="Zhou Z."/>
            <person name="Liu Y."/>
            <person name="Xu W."/>
            <person name="Pan J."/>
            <person name="Luo Z.H."/>
            <person name="Li M."/>
        </authorList>
    </citation>
    <scope>NUCLEOTIDE SEQUENCE [LARGE SCALE GENOMIC DNA]</scope>
    <source>
        <strain evidence="1">SpSt-222</strain>
    </source>
</reference>
<comment type="caution">
    <text evidence="1">The sequence shown here is derived from an EMBL/GenBank/DDBJ whole genome shotgun (WGS) entry which is preliminary data.</text>
</comment>
<dbReference type="EMBL" id="DSJL01000011">
    <property type="protein sequence ID" value="HEF65352.1"/>
    <property type="molecule type" value="Genomic_DNA"/>
</dbReference>